<dbReference type="InterPro" id="IPR015132">
    <property type="entry name" value="L27_2"/>
</dbReference>
<feature type="compositionally biased region" description="Basic and acidic residues" evidence="9">
    <location>
        <begin position="1055"/>
        <end position="1077"/>
    </location>
</feature>
<feature type="compositionally biased region" description="Basic and acidic residues" evidence="9">
    <location>
        <begin position="790"/>
        <end position="800"/>
    </location>
</feature>
<feature type="domain" description="PDZ" evidence="10">
    <location>
        <begin position="855"/>
        <end position="923"/>
    </location>
</feature>
<evidence type="ECO:0000313" key="12">
    <source>
        <dbReference type="EMBL" id="KAL2098196.1"/>
    </source>
</evidence>
<keyword evidence="7" id="KW-0965">Cell junction</keyword>
<keyword evidence="5" id="KW-0597">Phosphoprotein</keyword>
<dbReference type="GO" id="GO:0016324">
    <property type="term" value="C:apical plasma membrane"/>
    <property type="evidence" value="ECO:0007669"/>
    <property type="project" value="UniProtKB-SubCell"/>
</dbReference>
<dbReference type="SUPFAM" id="SSF101288">
    <property type="entry name" value="L27 domain"/>
    <property type="match status" value="1"/>
</dbReference>
<gene>
    <name evidence="12" type="ORF">ACEWY4_007403</name>
</gene>
<dbReference type="CDD" id="cd06671">
    <property type="entry name" value="PDZ7_MUPP1-PD6_PATJ-like"/>
    <property type="match status" value="1"/>
</dbReference>
<keyword evidence="6" id="KW-0677">Repeat</keyword>
<comment type="subcellular location">
    <subcellularLocation>
        <location evidence="1">Apical cell membrane</location>
    </subcellularLocation>
    <subcellularLocation>
        <location evidence="2">Cell junction</location>
        <location evidence="2">Tight junction</location>
    </subcellularLocation>
</comment>
<feature type="region of interest" description="Disordered" evidence="9">
    <location>
        <begin position="787"/>
        <end position="849"/>
    </location>
</feature>
<evidence type="ECO:0000256" key="2">
    <source>
        <dbReference type="ARBA" id="ARBA00004435"/>
    </source>
</evidence>
<evidence type="ECO:0000256" key="9">
    <source>
        <dbReference type="SAM" id="MobiDB-lite"/>
    </source>
</evidence>
<dbReference type="Proteomes" id="UP001591681">
    <property type="component" value="Unassembled WGS sequence"/>
</dbReference>
<dbReference type="EMBL" id="JBHFQA010000006">
    <property type="protein sequence ID" value="KAL2098196.1"/>
    <property type="molecule type" value="Genomic_DNA"/>
</dbReference>
<feature type="domain" description="PDZ" evidence="10">
    <location>
        <begin position="253"/>
        <end position="333"/>
    </location>
</feature>
<reference evidence="12 13" key="1">
    <citation type="submission" date="2024-09" db="EMBL/GenBank/DDBJ databases">
        <title>A chromosome-level genome assembly of Gray's grenadier anchovy, Coilia grayii.</title>
        <authorList>
            <person name="Fu Z."/>
        </authorList>
    </citation>
    <scope>NUCLEOTIDE SEQUENCE [LARGE SCALE GENOMIC DNA]</scope>
    <source>
        <strain evidence="12">G4</strain>
        <tissue evidence="12">Muscle</tissue>
    </source>
</reference>
<dbReference type="CDD" id="cd06674">
    <property type="entry name" value="PDZ11_MUPP1-PDZ9_PATJ-like"/>
    <property type="match status" value="1"/>
</dbReference>
<dbReference type="FunFam" id="2.30.42.10:FF:000070">
    <property type="entry name" value="Multiple PDZ domain protein"/>
    <property type="match status" value="1"/>
</dbReference>
<dbReference type="Gene3D" id="2.30.42.10">
    <property type="match status" value="11"/>
</dbReference>
<dbReference type="InterPro" id="IPR036892">
    <property type="entry name" value="L27_dom_sf"/>
</dbReference>
<feature type="domain" description="PDZ" evidence="10">
    <location>
        <begin position="959"/>
        <end position="1051"/>
    </location>
</feature>
<dbReference type="InterPro" id="IPR051342">
    <property type="entry name" value="PDZ_scaffold"/>
</dbReference>
<organism evidence="12 13">
    <name type="scientific">Coilia grayii</name>
    <name type="common">Gray's grenadier anchovy</name>
    <dbReference type="NCBI Taxonomy" id="363190"/>
    <lineage>
        <taxon>Eukaryota</taxon>
        <taxon>Metazoa</taxon>
        <taxon>Chordata</taxon>
        <taxon>Craniata</taxon>
        <taxon>Vertebrata</taxon>
        <taxon>Euteleostomi</taxon>
        <taxon>Actinopterygii</taxon>
        <taxon>Neopterygii</taxon>
        <taxon>Teleostei</taxon>
        <taxon>Clupei</taxon>
        <taxon>Clupeiformes</taxon>
        <taxon>Clupeoidei</taxon>
        <taxon>Engraulidae</taxon>
        <taxon>Coilinae</taxon>
        <taxon>Coilia</taxon>
    </lineage>
</organism>
<evidence type="ECO:0000256" key="5">
    <source>
        <dbReference type="ARBA" id="ARBA00022553"/>
    </source>
</evidence>
<protein>
    <recommendedName>
        <fullName evidence="14">Multiple PDZ domain protein</fullName>
    </recommendedName>
</protein>
<dbReference type="PROSITE" id="PS50106">
    <property type="entry name" value="PDZ"/>
    <property type="match status" value="11"/>
</dbReference>
<dbReference type="CDD" id="cd06669">
    <property type="entry name" value="PDZ5_MUPP1-like"/>
    <property type="match status" value="1"/>
</dbReference>
<dbReference type="InterPro" id="IPR036034">
    <property type="entry name" value="PDZ_sf"/>
</dbReference>
<evidence type="ECO:0000259" key="10">
    <source>
        <dbReference type="PROSITE" id="PS50106"/>
    </source>
</evidence>
<evidence type="ECO:0000256" key="1">
    <source>
        <dbReference type="ARBA" id="ARBA00004221"/>
    </source>
</evidence>
<evidence type="ECO:0000256" key="7">
    <source>
        <dbReference type="ARBA" id="ARBA00022949"/>
    </source>
</evidence>
<dbReference type="CDD" id="cd06667">
    <property type="entry name" value="PDZ2_MUPP1-like"/>
    <property type="match status" value="1"/>
</dbReference>
<keyword evidence="4" id="KW-1003">Cell membrane</keyword>
<feature type="domain" description="PDZ" evidence="10">
    <location>
        <begin position="541"/>
        <end position="609"/>
    </location>
</feature>
<evidence type="ECO:0000259" key="11">
    <source>
        <dbReference type="PROSITE" id="PS51022"/>
    </source>
</evidence>
<comment type="caution">
    <text evidence="12">The sequence shown here is derived from an EMBL/GenBank/DDBJ whole genome shotgun (WGS) entry which is preliminary data.</text>
</comment>
<accession>A0ABD1KGP2</accession>
<evidence type="ECO:0008006" key="14">
    <source>
        <dbReference type="Google" id="ProtNLM"/>
    </source>
</evidence>
<dbReference type="PROSITE" id="PS51022">
    <property type="entry name" value="L27"/>
    <property type="match status" value="1"/>
</dbReference>
<feature type="region of interest" description="Disordered" evidence="9">
    <location>
        <begin position="1295"/>
        <end position="1334"/>
    </location>
</feature>
<dbReference type="PANTHER" id="PTHR19964:SF10">
    <property type="entry name" value="MULTIPLE PDZ DOMAIN PROTEIN"/>
    <property type="match status" value="1"/>
</dbReference>
<dbReference type="SMART" id="SM00569">
    <property type="entry name" value="L27"/>
    <property type="match status" value="1"/>
</dbReference>
<feature type="region of interest" description="Disordered" evidence="9">
    <location>
        <begin position="56"/>
        <end position="82"/>
    </location>
</feature>
<feature type="compositionally biased region" description="Pro residues" evidence="9">
    <location>
        <begin position="456"/>
        <end position="468"/>
    </location>
</feature>
<dbReference type="PANTHER" id="PTHR19964">
    <property type="entry name" value="MULTIPLE PDZ DOMAIN PROTEIN"/>
    <property type="match status" value="1"/>
</dbReference>
<evidence type="ECO:0000256" key="4">
    <source>
        <dbReference type="ARBA" id="ARBA00022475"/>
    </source>
</evidence>
<proteinExistence type="predicted"/>
<feature type="region of interest" description="Disordered" evidence="9">
    <location>
        <begin position="452"/>
        <end position="484"/>
    </location>
</feature>
<name>A0ABD1KGP2_9TELE</name>
<keyword evidence="3" id="KW-0796">Tight junction</keyword>
<feature type="domain" description="PDZ" evidence="10">
    <location>
        <begin position="1471"/>
        <end position="1553"/>
    </location>
</feature>
<feature type="domain" description="PDZ" evidence="10">
    <location>
        <begin position="366"/>
        <end position="452"/>
    </location>
</feature>
<dbReference type="Pfam" id="PF09045">
    <property type="entry name" value="L27_2"/>
    <property type="match status" value="1"/>
</dbReference>
<sequence>MADIMDTQRALAAVERLQARLKERGQAPTEEKLNLLKSVLQSPLFRQILLMQETSQQGPYTHSLRQQGKKLPRSQSMKDPVLRNGQGAETCFLAKNYKNHAGSLDTIHTNSDSRTQDKFDAAVRSLAQGRYVGSVDLIKGPSGLGFSVLALGTEKKTGLGIFIEEIKPGSVAYQDGRLKPGDQLLAVDRQLFDSTVSQEHAVRVLQNVTDKVKLTIARGPIPQLSTPHTTRTFSLPKDFSELSEPQSLGSIQVIELENDGTGLGFGIVGSNGADIIVKTILPGGPADKDKRLRSGDRILRIGDTDLAGMGSEQVAQVLKQAGSRVKLLIARDNAGSDLPHPVTQQQEMRAKQVCKHSEGERDKTYDVRFTKNARGLGITIARTSLTGDPDSSGIVVKSIEKGSTVDQNEQVHIGDHILSVDGQRLHGCSEEQATELLRQMGQTVYLEMLRRGSTPQPAPPLSTVPRPPCTTKANPNHKEPKLNNGHEEKMENYCLSLKDKAVMINRTNSMERKGVTLTEAEVVQLKNKWQNNVGNQYEVMVVQVQKFSECSSVGVSLEAREGHHYICSMLPEGPVGQSGRIHLGDELLEVNGISVVGETHKEVVSLLKELPLHVCLVCCHPVLPPAQDGEKEEEHKLQLTLKDLLQEFNEMAEQNHVSVTSKETQDSEKVEGPSPLAMWETEVQTYELLKGEVGLGFSILDYQDPEDPLKTVIVIRSLVPGGLAERDGRLLPGDRLMFVNDTDLRHVSLDHAVRVLKGTAYGTIRIGVAKPLPCGCNAPEIPTETICEDQESKTEDDIRNRSTITSDTIEESDQQSLTIKSTPQEKKKVRGELGSMETTSRRNRPTSPGSKFQRIITIVRGNTSLGMTVSALKDGSGLIIRSVMSGGSISQDGRLAVGDGIVAINGEPATNLSNAQARAMLRRHSLLAPDISVTYVPAPLLDKYRAAFIQSMDPSAPSLVTLFRQSGRSLGISITGGGKMGNRLSNGEMRRGVFIKHITEDSPAGRNGTLKTGDRILEVAGVDVRDATHEEVVEVIRRAGDRVVFLLQSPLESSKVTEKSDVSPETHCETDSKEPETQSRLFSRLSPANPFTPTPFKTPQAVGERVTIRPPRTAPPPLAVCLRPEGSQTQTETLADVPQTVPERPNMPAQFGASCDEELAGLWKRMLQRYGSLPGELLMVELCQGSKCLGLQLVGNRDCSHSSTSIYVGAIDPSGAAAADGRIHVGDELLEINGQILYGRSLQNASTIISKALSTVRIILVRNKEALQHIVPGPECDLGSMVPPSSVDEVDLRGVQQQDKRRLTSSQSPGSISHGPDVNHTPLSVPHEDSCWPPPPPPCSVTSDPLTCPIIPGCVTTIDLCKAHTGLGLSIVGGCNTALGVILIHEVNEGGAAHRDGRLSAGDQILEVNGIDLRMATHEEALSVLRLSPQRVRLCVYRQPGGCTHRQMQDELLASRGQRGYTCEDMWDLLTVELKPTPAKGLGLGVVGKRDDTGVFVSELVKGGVAEADGRLKLGDQILSINGKDVRAVTEDNARPLLQNCTKSVVLEVARFKAHQVGDRIVNIDGRLTEGMSHAKVGDLLRNACGAISLLVGDEGKLNYQLLASDKAALKMSICCFHVIFRWPLVLLTLRMKTPRARLLH</sequence>
<dbReference type="InterPro" id="IPR004172">
    <property type="entry name" value="L27_dom"/>
</dbReference>
<dbReference type="FunFam" id="2.30.42.10:FF:000038">
    <property type="entry name" value="Multiple PDZ domain protein isoform X1"/>
    <property type="match status" value="1"/>
</dbReference>
<dbReference type="Gene3D" id="1.10.287.650">
    <property type="entry name" value="L27 domain"/>
    <property type="match status" value="1"/>
</dbReference>
<evidence type="ECO:0000256" key="3">
    <source>
        <dbReference type="ARBA" id="ARBA00022427"/>
    </source>
</evidence>
<dbReference type="InterPro" id="IPR001478">
    <property type="entry name" value="PDZ"/>
</dbReference>
<feature type="domain" description="L27" evidence="11">
    <location>
        <begin position="3"/>
        <end position="63"/>
    </location>
</feature>
<feature type="domain" description="PDZ" evidence="10">
    <location>
        <begin position="1179"/>
        <end position="1264"/>
    </location>
</feature>
<feature type="domain" description="PDZ" evidence="10">
    <location>
        <begin position="1556"/>
        <end position="1596"/>
    </location>
</feature>
<feature type="domain" description="PDZ" evidence="10">
    <location>
        <begin position="1357"/>
        <end position="1440"/>
    </location>
</feature>
<dbReference type="GO" id="GO:0005923">
    <property type="term" value="C:bicellular tight junction"/>
    <property type="evidence" value="ECO:0007669"/>
    <property type="project" value="UniProtKB-SubCell"/>
</dbReference>
<feature type="region of interest" description="Disordered" evidence="9">
    <location>
        <begin position="1054"/>
        <end position="1103"/>
    </location>
</feature>
<dbReference type="CDD" id="cd06670">
    <property type="entry name" value="PDZ6_MUPP1-like"/>
    <property type="match status" value="1"/>
</dbReference>
<dbReference type="SMART" id="SM00228">
    <property type="entry name" value="PDZ"/>
    <property type="match status" value="10"/>
</dbReference>
<evidence type="ECO:0000256" key="8">
    <source>
        <dbReference type="ARBA" id="ARBA00023136"/>
    </source>
</evidence>
<feature type="domain" description="PDZ" evidence="10">
    <location>
        <begin position="685"/>
        <end position="759"/>
    </location>
</feature>
<dbReference type="Pfam" id="PF00595">
    <property type="entry name" value="PDZ"/>
    <property type="match status" value="10"/>
</dbReference>
<feature type="compositionally biased region" description="Polar residues" evidence="9">
    <location>
        <begin position="56"/>
        <end position="66"/>
    </location>
</feature>
<evidence type="ECO:0000313" key="13">
    <source>
        <dbReference type="Proteomes" id="UP001591681"/>
    </source>
</evidence>
<feature type="domain" description="PDZ" evidence="10">
    <location>
        <begin position="134"/>
        <end position="220"/>
    </location>
</feature>
<dbReference type="SUPFAM" id="SSF50156">
    <property type="entry name" value="PDZ domain-like"/>
    <property type="match status" value="11"/>
</dbReference>
<keyword evidence="13" id="KW-1185">Reference proteome</keyword>
<keyword evidence="8" id="KW-0472">Membrane</keyword>
<dbReference type="CDD" id="cd06673">
    <property type="entry name" value="PDZ10_MUPP1-PDZ8_PATJ-like"/>
    <property type="match status" value="1"/>
</dbReference>
<evidence type="ECO:0000256" key="6">
    <source>
        <dbReference type="ARBA" id="ARBA00022737"/>
    </source>
</evidence>